<dbReference type="EMBL" id="LRPX01000006">
    <property type="protein sequence ID" value="KXA16774.1"/>
    <property type="molecule type" value="Genomic_DNA"/>
</dbReference>
<evidence type="ECO:0000256" key="1">
    <source>
        <dbReference type="SAM" id="Coils"/>
    </source>
</evidence>
<evidence type="ECO:0000313" key="2">
    <source>
        <dbReference type="EMBL" id="KXA16774.1"/>
    </source>
</evidence>
<dbReference type="Gene3D" id="1.20.1600.10">
    <property type="entry name" value="Outer membrane efflux proteins (OEP)"/>
    <property type="match status" value="1"/>
</dbReference>
<organism evidence="2 3">
    <name type="scientific">Fusobacterium equinum</name>
    <dbReference type="NCBI Taxonomy" id="134605"/>
    <lineage>
        <taxon>Bacteria</taxon>
        <taxon>Fusobacteriati</taxon>
        <taxon>Fusobacteriota</taxon>
        <taxon>Fusobacteriia</taxon>
        <taxon>Fusobacteriales</taxon>
        <taxon>Fusobacteriaceae</taxon>
        <taxon>Fusobacterium</taxon>
    </lineage>
</organism>
<comment type="caution">
    <text evidence="2">The sequence shown here is derived from an EMBL/GenBank/DDBJ whole genome shotgun (WGS) entry which is preliminary data.</text>
</comment>
<dbReference type="PATRIC" id="fig|134605.3.peg.198"/>
<dbReference type="GO" id="GO:0015562">
    <property type="term" value="F:efflux transmembrane transporter activity"/>
    <property type="evidence" value="ECO:0007669"/>
    <property type="project" value="InterPro"/>
</dbReference>
<keyword evidence="1" id="KW-0175">Coiled coil</keyword>
<dbReference type="SUPFAM" id="SSF56954">
    <property type="entry name" value="Outer membrane efflux proteins (OEP)"/>
    <property type="match status" value="1"/>
</dbReference>
<keyword evidence="3" id="KW-1185">Reference proteome</keyword>
<accession>A0A133NKG6</accession>
<dbReference type="Proteomes" id="UP000070617">
    <property type="component" value="Unassembled WGS sequence"/>
</dbReference>
<dbReference type="AlphaFoldDB" id="A0A133NKG6"/>
<evidence type="ECO:0000313" key="3">
    <source>
        <dbReference type="Proteomes" id="UP000070617"/>
    </source>
</evidence>
<feature type="coiled-coil region" evidence="1">
    <location>
        <begin position="337"/>
        <end position="364"/>
    </location>
</feature>
<dbReference type="RefSeq" id="WP_060793306.1">
    <property type="nucleotide sequence ID" value="NZ_KQ956512.1"/>
</dbReference>
<gene>
    <name evidence="2" type="ORF">HMPREF3206_00196</name>
</gene>
<proteinExistence type="predicted"/>
<dbReference type="STRING" id="134605.HMPREF3206_00196"/>
<protein>
    <recommendedName>
        <fullName evidence="4">Outer membrane efflux protein</fullName>
    </recommendedName>
</protein>
<sequence length="424" mass="51077">MKKYLILFFCFSCSLLAKEQSFEEMLRQVSKSSYEEEKYQLEQEGLSIRREHSKGRDFQEGLIANLEYTEHHRHKERNDYIKKGTLQWGPFFVSAYDPGEKEGEYVGVGIEKNLKDLFYSQYDSQLRQLKWDEKAKFWNYQNHRQKKMIAFIELYRDYKNALYELEIKGQERKRLEKEEAKLALSYRLGNAKRVDWQAANFGLQNLALEISALEKQKKAYEERFRREFRISLEGKSIQEIPLLEVEFRDVLEEYGRAELEEEKAKLKGQEEALRYSIYEEKIPDVSILYEHSSKNHKRLEEDMLSLKFRKKLFADHYNSKILQNEIKEQELFLAQREEEIKAERELMIANYENYQSQYQVAQNRAQLESSKYEIKKLEYDLGKIDYIDVMEAFDKYLDAKISLEKSKNRLAAYLYEWKVRKVEK</sequence>
<reference evidence="3" key="1">
    <citation type="submission" date="2016-01" db="EMBL/GenBank/DDBJ databases">
        <authorList>
            <person name="Mitreva M."/>
            <person name="Pepin K.H."/>
            <person name="Mihindukulasuriya K.A."/>
            <person name="Fulton R."/>
            <person name="Fronick C."/>
            <person name="O'Laughlin M."/>
            <person name="Miner T."/>
            <person name="Herter B."/>
            <person name="Rosa B.A."/>
            <person name="Cordes M."/>
            <person name="Tomlinson C."/>
            <person name="Wollam A."/>
            <person name="Palsikar V.B."/>
            <person name="Mardis E.R."/>
            <person name="Wilson R.K."/>
        </authorList>
    </citation>
    <scope>NUCLEOTIDE SEQUENCE [LARGE SCALE GENOMIC DNA]</scope>
    <source>
        <strain evidence="3">CMW8396</strain>
    </source>
</reference>
<name>A0A133NKG6_9FUSO</name>
<evidence type="ECO:0008006" key="4">
    <source>
        <dbReference type="Google" id="ProtNLM"/>
    </source>
</evidence>